<dbReference type="EMBL" id="JBBXMP010000009">
    <property type="protein sequence ID" value="KAL0070028.1"/>
    <property type="molecule type" value="Genomic_DNA"/>
</dbReference>
<organism evidence="2 3">
    <name type="scientific">Marasmius tenuissimus</name>
    <dbReference type="NCBI Taxonomy" id="585030"/>
    <lineage>
        <taxon>Eukaryota</taxon>
        <taxon>Fungi</taxon>
        <taxon>Dikarya</taxon>
        <taxon>Basidiomycota</taxon>
        <taxon>Agaricomycotina</taxon>
        <taxon>Agaricomycetes</taxon>
        <taxon>Agaricomycetidae</taxon>
        <taxon>Agaricales</taxon>
        <taxon>Marasmiineae</taxon>
        <taxon>Marasmiaceae</taxon>
        <taxon>Marasmius</taxon>
    </lineage>
</organism>
<gene>
    <name evidence="2" type="ORF">AAF712_002925</name>
</gene>
<dbReference type="Proteomes" id="UP001437256">
    <property type="component" value="Unassembled WGS sequence"/>
</dbReference>
<sequence>MLSPLNIVTTHDGKNVDLTTWKPVEGDWEPDEIVPGPIFTISPTKDVVEKALNLCKFNKNVKKPEERQRHEVFGSGPWEYILIPYEEVKKEDLPQLYQLSGGTTVPINYDPDNFDTLPRFTSSLHPLVGLYYLMRMMLNIYCYSEGIRHGILTLFQEYEESVPFFLDCPFAPRPPSPKRSYSQSSSDEDEETCECSHCSRPALDSECLSAEEMEEEEEQDHQPNVPQDVTEWALHVLPTSQDALDSNDTRKDDGEISSRFDEVFSRLEEENRKRLQLAKSILADRCTATRKRIRRSQ</sequence>
<evidence type="ECO:0000313" key="2">
    <source>
        <dbReference type="EMBL" id="KAL0070028.1"/>
    </source>
</evidence>
<name>A0ABR3A8W1_9AGAR</name>
<feature type="compositionally biased region" description="Basic and acidic residues" evidence="1">
    <location>
        <begin position="247"/>
        <end position="257"/>
    </location>
</feature>
<comment type="caution">
    <text evidence="2">The sequence shown here is derived from an EMBL/GenBank/DDBJ whole genome shotgun (WGS) entry which is preliminary data.</text>
</comment>
<feature type="region of interest" description="Disordered" evidence="1">
    <location>
        <begin position="238"/>
        <end position="257"/>
    </location>
</feature>
<protein>
    <submittedName>
        <fullName evidence="2">Uncharacterized protein</fullName>
    </submittedName>
</protein>
<reference evidence="2 3" key="1">
    <citation type="submission" date="2024-05" db="EMBL/GenBank/DDBJ databases">
        <title>A draft genome resource for the thread blight pathogen Marasmius tenuissimus strain MS-2.</title>
        <authorList>
            <person name="Yulfo-Soto G.E."/>
            <person name="Baruah I.K."/>
            <person name="Amoako-Attah I."/>
            <person name="Bukari Y."/>
            <person name="Meinhardt L.W."/>
            <person name="Bailey B.A."/>
            <person name="Cohen S.P."/>
        </authorList>
    </citation>
    <scope>NUCLEOTIDE SEQUENCE [LARGE SCALE GENOMIC DNA]</scope>
    <source>
        <strain evidence="2 3">MS-2</strain>
    </source>
</reference>
<proteinExistence type="predicted"/>
<accession>A0ABR3A8W1</accession>
<evidence type="ECO:0000313" key="3">
    <source>
        <dbReference type="Proteomes" id="UP001437256"/>
    </source>
</evidence>
<keyword evidence="3" id="KW-1185">Reference proteome</keyword>
<evidence type="ECO:0000256" key="1">
    <source>
        <dbReference type="SAM" id="MobiDB-lite"/>
    </source>
</evidence>